<dbReference type="AlphaFoldDB" id="A0A3E5B4C4"/>
<evidence type="ECO:0000313" key="3">
    <source>
        <dbReference type="Proteomes" id="UP000260983"/>
    </source>
</evidence>
<dbReference type="EMBL" id="QSUL01000014">
    <property type="protein sequence ID" value="RGN32334.1"/>
    <property type="molecule type" value="Genomic_DNA"/>
</dbReference>
<evidence type="ECO:0000256" key="1">
    <source>
        <dbReference type="SAM" id="SignalP"/>
    </source>
</evidence>
<comment type="caution">
    <text evidence="2">The sequence shown here is derived from an EMBL/GenBank/DDBJ whole genome shotgun (WGS) entry which is preliminary data.</text>
</comment>
<proteinExistence type="predicted"/>
<name>A0A3E5B4C4_9BACE</name>
<gene>
    <name evidence="2" type="ORF">DXB65_18780</name>
</gene>
<evidence type="ECO:0000313" key="2">
    <source>
        <dbReference type="EMBL" id="RGN32334.1"/>
    </source>
</evidence>
<dbReference type="Proteomes" id="UP000260983">
    <property type="component" value="Unassembled WGS sequence"/>
</dbReference>
<protein>
    <submittedName>
        <fullName evidence="2">Uncharacterized protein</fullName>
    </submittedName>
</protein>
<dbReference type="RefSeq" id="WP_117725169.1">
    <property type="nucleotide sequence ID" value="NZ_QSUL01000014.1"/>
</dbReference>
<reference evidence="2 3" key="1">
    <citation type="submission" date="2018-08" db="EMBL/GenBank/DDBJ databases">
        <title>A genome reference for cultivated species of the human gut microbiota.</title>
        <authorList>
            <person name="Zou Y."/>
            <person name="Xue W."/>
            <person name="Luo G."/>
        </authorList>
    </citation>
    <scope>NUCLEOTIDE SEQUENCE [LARGE SCALE GENOMIC DNA]</scope>
    <source>
        <strain evidence="2 3">OM05-15BH</strain>
    </source>
</reference>
<organism evidence="2 3">
    <name type="scientific">Bacteroides oleiciplenus</name>
    <dbReference type="NCBI Taxonomy" id="626931"/>
    <lineage>
        <taxon>Bacteria</taxon>
        <taxon>Pseudomonadati</taxon>
        <taxon>Bacteroidota</taxon>
        <taxon>Bacteroidia</taxon>
        <taxon>Bacteroidales</taxon>
        <taxon>Bacteroidaceae</taxon>
        <taxon>Bacteroides</taxon>
    </lineage>
</organism>
<feature type="chain" id="PRO_5017541277" evidence="1">
    <location>
        <begin position="29"/>
        <end position="74"/>
    </location>
</feature>
<feature type="signal peptide" evidence="1">
    <location>
        <begin position="1"/>
        <end position="28"/>
    </location>
</feature>
<sequence length="74" mass="7995">MKLMFIVKLGVLSVVAVCLSCCSGRKSAGSGEFAYRPVQVGGLVCRKLMEGQPPTVSREEIAEKLPFIHRLSGQ</sequence>
<keyword evidence="1" id="KW-0732">Signal</keyword>
<accession>A0A3E5B4C4</accession>